<dbReference type="EMBL" id="MT774383">
    <property type="protein sequence ID" value="QOR58812.1"/>
    <property type="molecule type" value="Genomic_DNA"/>
</dbReference>
<keyword evidence="2" id="KW-1185">Reference proteome</keyword>
<proteinExistence type="predicted"/>
<sequence length="188" mass="22150">MEENIKNILNNKLAKYNITPFIIKNNKKVINYQELCYNNSFNKVCLSTNMKDILNAWKNIDKNCENIFWYIFSNINENSNIIKFNIDDINNNYNKIIDNTKAIQHLIRPINNIIDNTNSIYLLAKTNIKNLYVVNHNIIFKGNYNCFIDLSKEYNNIGNDIFDKNGNIYYSKITVNDNGFNIDIRNNI</sequence>
<protein>
    <submittedName>
        <fullName evidence="1">Uncharacterized protein</fullName>
    </submittedName>
</protein>
<accession>A0A7M1RY45</accession>
<dbReference type="Proteomes" id="UP000593979">
    <property type="component" value="Segment"/>
</dbReference>
<dbReference type="RefSeq" id="YP_010110970.1">
    <property type="nucleotide sequence ID" value="NC_055876.1"/>
</dbReference>
<evidence type="ECO:0000313" key="1">
    <source>
        <dbReference type="EMBL" id="QOR58812.1"/>
    </source>
</evidence>
<organism evidence="1 2">
    <name type="scientific">uncultured phage cr11_1</name>
    <dbReference type="NCBI Taxonomy" id="2772067"/>
    <lineage>
        <taxon>Viruses</taxon>
        <taxon>Duplodnaviria</taxon>
        <taxon>Heunggongvirae</taxon>
        <taxon>Uroviricota</taxon>
        <taxon>Caudoviricetes</taxon>
        <taxon>Crassvirales</taxon>
        <taxon>Intestiviridae</taxon>
        <taxon>Crudevirinae</taxon>
        <taxon>Delmidovirus</taxon>
        <taxon>Delmidovirus splanchnicus</taxon>
    </lineage>
</organism>
<dbReference type="KEGG" id="vg:65129293"/>
<name>A0A7M1RY45_9CAUD</name>
<reference evidence="1 2" key="1">
    <citation type="submission" date="2020-07" db="EMBL/GenBank/DDBJ databases">
        <title>Taxonomic proposal: Crassvirales, a new order of highly abundant and diverse bacterial viruses.</title>
        <authorList>
            <person name="Shkoporov A.N."/>
            <person name="Stockdale S.R."/>
            <person name="Guerin E."/>
            <person name="Ross R.P."/>
            <person name="Hill C."/>
        </authorList>
    </citation>
    <scope>NUCLEOTIDE SEQUENCE [LARGE SCALE GENOMIC DNA]</scope>
</reference>
<dbReference type="GeneID" id="65129293"/>
<evidence type="ECO:0000313" key="2">
    <source>
        <dbReference type="Proteomes" id="UP000593979"/>
    </source>
</evidence>